<dbReference type="Pfam" id="PF00076">
    <property type="entry name" value="RRM_1"/>
    <property type="match status" value="2"/>
</dbReference>
<dbReference type="FunCoup" id="A0A6J2W4T7">
    <property type="interactions" value="900"/>
</dbReference>
<evidence type="ECO:0000256" key="4">
    <source>
        <dbReference type="SAM" id="MobiDB-lite"/>
    </source>
</evidence>
<keyword evidence="6" id="KW-1185">Reference proteome</keyword>
<dbReference type="SUPFAM" id="SSF54928">
    <property type="entry name" value="RNA-binding domain, RBD"/>
    <property type="match status" value="4"/>
</dbReference>
<evidence type="ECO:0000256" key="1">
    <source>
        <dbReference type="ARBA" id="ARBA00022737"/>
    </source>
</evidence>
<dbReference type="PANTHER" id="PTHR13976">
    <property type="entry name" value="HETEROGENEOUS NUCLEAR RIBONUCLEOPROTEIN-RELATED"/>
    <property type="match status" value="1"/>
</dbReference>
<organism evidence="6 7">
    <name type="scientific">Chanos chanos</name>
    <name type="common">Milkfish</name>
    <name type="synonym">Mugil chanos</name>
    <dbReference type="NCBI Taxonomy" id="29144"/>
    <lineage>
        <taxon>Eukaryota</taxon>
        <taxon>Metazoa</taxon>
        <taxon>Chordata</taxon>
        <taxon>Craniata</taxon>
        <taxon>Vertebrata</taxon>
        <taxon>Euteleostomi</taxon>
        <taxon>Actinopterygii</taxon>
        <taxon>Neopterygii</taxon>
        <taxon>Teleostei</taxon>
        <taxon>Ostariophysi</taxon>
        <taxon>Gonorynchiformes</taxon>
        <taxon>Chanidae</taxon>
        <taxon>Chanos</taxon>
    </lineage>
</organism>
<dbReference type="InParanoid" id="A0A6J2W4T7"/>
<dbReference type="CTD" id="334496"/>
<dbReference type="InterPro" id="IPR050666">
    <property type="entry name" value="ESRP"/>
</dbReference>
<reference evidence="7" key="1">
    <citation type="submission" date="2025-08" db="UniProtKB">
        <authorList>
            <consortium name="RefSeq"/>
        </authorList>
    </citation>
    <scope>IDENTIFICATION</scope>
</reference>
<keyword evidence="2 3" id="KW-0694">RNA-binding</keyword>
<evidence type="ECO:0000313" key="6">
    <source>
        <dbReference type="Proteomes" id="UP000504632"/>
    </source>
</evidence>
<dbReference type="InterPro" id="IPR035979">
    <property type="entry name" value="RBD_domain_sf"/>
</dbReference>
<feature type="domain" description="RRM" evidence="5">
    <location>
        <begin position="383"/>
        <end position="456"/>
    </location>
</feature>
<accession>A0A6J2W4T7</accession>
<dbReference type="InterPro" id="IPR000504">
    <property type="entry name" value="RRM_dom"/>
</dbReference>
<dbReference type="GeneID" id="115819762"/>
<feature type="region of interest" description="Disordered" evidence="4">
    <location>
        <begin position="242"/>
        <end position="264"/>
    </location>
</feature>
<dbReference type="OrthoDB" id="2588702at2759"/>
<sequence>MAVVIRLQGLRVTAGSEDIRSFFTGLRIPDGGVHIIGGELGEAFIIFASDEDARRAMTRSGGCIKGSPINLLLSSKSEMHNVLEASTKRKPELNAKRVYKEGARRPAVNSGPSPFREKAKMRRADLEMGNRLGSATHPGQMREAVVENSKGSCLQLIGMPFSTTKENVRLFFEGLQIEDIIFLRNHRGMFNGCGLVKFATKEDAVEGMKRDRQYIGQRFIKLKPCTEQQWLKASGSVQSDLRRNYAPDRSRSRSPFAYRSRSQSQSPPKEELCVLLENLSYAVEKRDIKEFFHPIALKDEQIVYVLDKEGNRMRAVILVLGNLKDYCTCLAQHKRSFRNRTLYASPISREKMVAMLAREDHRRYSRSSERSEPREDLRESERRCLYVRNLPFDVRKVEITDFFHGFRLSEDKVILLRDERGAGLGEALLIFQTEEEASMAQSLNGQRFLGSEVMLKCISWAQVREFGVMDQVMDDPLETNSPRSFTETYGDEPRFPCDGMHPDAMVRQDVYDRLSDMPSYGSGHQFESPLDSRDKFRGQVDETSHRGLGPSGQQFDGPTCLKLLNLPLPITIDEIYDFCYGYKVIPGSVSLQYDRNGVPKGSATVVFECHSEAVTAVRELSGRPIGTRKIKVVFV</sequence>
<dbReference type="GO" id="GO:0003723">
    <property type="term" value="F:RNA binding"/>
    <property type="evidence" value="ECO:0007669"/>
    <property type="project" value="UniProtKB-UniRule"/>
</dbReference>
<dbReference type="Proteomes" id="UP000504632">
    <property type="component" value="Chromosome 8"/>
</dbReference>
<dbReference type="SMART" id="SM00360">
    <property type="entry name" value="RRM"/>
    <property type="match status" value="4"/>
</dbReference>
<evidence type="ECO:0000259" key="5">
    <source>
        <dbReference type="PROSITE" id="PS50102"/>
    </source>
</evidence>
<evidence type="ECO:0000256" key="2">
    <source>
        <dbReference type="ARBA" id="ARBA00022884"/>
    </source>
</evidence>
<keyword evidence="1" id="KW-0677">Repeat</keyword>
<proteinExistence type="predicted"/>
<feature type="region of interest" description="Disordered" evidence="4">
    <location>
        <begin position="478"/>
        <end position="498"/>
    </location>
</feature>
<dbReference type="Gene3D" id="3.30.70.330">
    <property type="match status" value="5"/>
</dbReference>
<feature type="domain" description="RRM" evidence="5">
    <location>
        <begin position="152"/>
        <end position="227"/>
    </location>
</feature>
<gene>
    <name evidence="7" type="primary">rbm12bb</name>
</gene>
<feature type="domain" description="RRM" evidence="5">
    <location>
        <begin position="559"/>
        <end position="635"/>
    </location>
</feature>
<dbReference type="InterPro" id="IPR012677">
    <property type="entry name" value="Nucleotide-bd_a/b_plait_sf"/>
</dbReference>
<dbReference type="PROSITE" id="PS50102">
    <property type="entry name" value="RRM"/>
    <property type="match status" value="3"/>
</dbReference>
<feature type="compositionally biased region" description="Basic and acidic residues" evidence="4">
    <location>
        <begin position="242"/>
        <end position="251"/>
    </location>
</feature>
<dbReference type="AlphaFoldDB" id="A0A6J2W4T7"/>
<name>A0A6J2W4T7_CHACN</name>
<evidence type="ECO:0000313" key="7">
    <source>
        <dbReference type="RefSeq" id="XP_030639124.1"/>
    </source>
</evidence>
<dbReference type="RefSeq" id="XP_030639124.1">
    <property type="nucleotide sequence ID" value="XM_030783264.1"/>
</dbReference>
<dbReference type="CDD" id="cd12748">
    <property type="entry name" value="RRM4_RBM12B"/>
    <property type="match status" value="1"/>
</dbReference>
<protein>
    <submittedName>
        <fullName evidence="7">RNA binding motif protein 12Bb</fullName>
    </submittedName>
</protein>
<feature type="compositionally biased region" description="Polar residues" evidence="4">
    <location>
        <begin position="478"/>
        <end position="487"/>
    </location>
</feature>
<dbReference type="InterPro" id="IPR047188">
    <property type="entry name" value="RRM4_RBM12B"/>
</dbReference>
<evidence type="ECO:0000256" key="3">
    <source>
        <dbReference type="PROSITE-ProRule" id="PRU00176"/>
    </source>
</evidence>